<dbReference type="EMBL" id="JBHLZP010000031">
    <property type="protein sequence ID" value="MFB9831899.1"/>
    <property type="molecule type" value="Genomic_DNA"/>
</dbReference>
<dbReference type="Gene3D" id="2.60.120.10">
    <property type="entry name" value="Jelly Rolls"/>
    <property type="match status" value="1"/>
</dbReference>
<feature type="domain" description="Cupin type-2" evidence="1">
    <location>
        <begin position="42"/>
        <end position="95"/>
    </location>
</feature>
<dbReference type="SUPFAM" id="SSF51182">
    <property type="entry name" value="RmlC-like cupins"/>
    <property type="match status" value="1"/>
</dbReference>
<dbReference type="InterPro" id="IPR013096">
    <property type="entry name" value="Cupin_2"/>
</dbReference>
<reference evidence="2 3" key="1">
    <citation type="submission" date="2024-09" db="EMBL/GenBank/DDBJ databases">
        <authorList>
            <person name="Sun Q."/>
            <person name="Mori K."/>
        </authorList>
    </citation>
    <scope>NUCLEOTIDE SEQUENCE [LARGE SCALE GENOMIC DNA]</scope>
    <source>
        <strain evidence="2 3">TBRC 0563</strain>
    </source>
</reference>
<gene>
    <name evidence="2" type="ORF">ACFFNX_06825</name>
</gene>
<dbReference type="PANTHER" id="PTHR43698">
    <property type="entry name" value="RIBD C-TERMINAL DOMAIN CONTAINING PROTEIN"/>
    <property type="match status" value="1"/>
</dbReference>
<dbReference type="InterPro" id="IPR011051">
    <property type="entry name" value="RmlC_Cupin_sf"/>
</dbReference>
<dbReference type="CDD" id="cd02233">
    <property type="entry name" value="cupin_HNL-like"/>
    <property type="match status" value="1"/>
</dbReference>
<name>A0ABV5YA49_9ACTN</name>
<dbReference type="RefSeq" id="WP_378196915.1">
    <property type="nucleotide sequence ID" value="NZ_JBHLZP010000031.1"/>
</dbReference>
<protein>
    <submittedName>
        <fullName evidence="2">Cupin domain-containing protein</fullName>
    </submittedName>
</protein>
<dbReference type="InterPro" id="IPR047263">
    <property type="entry name" value="HNL-like_cupin"/>
</dbReference>
<dbReference type="PANTHER" id="PTHR43698:SF1">
    <property type="entry name" value="BLL4564 PROTEIN"/>
    <property type="match status" value="1"/>
</dbReference>
<dbReference type="Proteomes" id="UP001589627">
    <property type="component" value="Unassembled WGS sequence"/>
</dbReference>
<comment type="caution">
    <text evidence="2">The sequence shown here is derived from an EMBL/GenBank/DDBJ whole genome shotgun (WGS) entry which is preliminary data.</text>
</comment>
<accession>A0ABV5YA49</accession>
<organism evidence="2 3">
    <name type="scientific">Actinoallomurus acaciae</name>
    <dbReference type="NCBI Taxonomy" id="502577"/>
    <lineage>
        <taxon>Bacteria</taxon>
        <taxon>Bacillati</taxon>
        <taxon>Actinomycetota</taxon>
        <taxon>Actinomycetes</taxon>
        <taxon>Streptosporangiales</taxon>
        <taxon>Thermomonosporaceae</taxon>
        <taxon>Actinoallomurus</taxon>
    </lineage>
</organism>
<evidence type="ECO:0000313" key="2">
    <source>
        <dbReference type="EMBL" id="MFB9831899.1"/>
    </source>
</evidence>
<dbReference type="Pfam" id="PF07883">
    <property type="entry name" value="Cupin_2"/>
    <property type="match status" value="1"/>
</dbReference>
<evidence type="ECO:0000313" key="3">
    <source>
        <dbReference type="Proteomes" id="UP001589627"/>
    </source>
</evidence>
<evidence type="ECO:0000259" key="1">
    <source>
        <dbReference type="Pfam" id="PF07883"/>
    </source>
</evidence>
<proteinExistence type="predicted"/>
<keyword evidence="3" id="KW-1185">Reference proteome</keyword>
<dbReference type="InterPro" id="IPR014710">
    <property type="entry name" value="RmlC-like_jellyroll"/>
</dbReference>
<sequence length="128" mass="13759">MKIIRRGQAGDAPAERRTATFTGLVYADPLGTGDGVTFASVFFAPGARTHWHWHEGGQLLHVLTGHGLICAEGGRPTPLRPGDLVWTPPGERHWHGGGPETVMAHLAVSLGTTNWLDAVSDDEYGDLR</sequence>